<name>A0A8X6ILB6_9ARAC</name>
<sequence>MEQQQLFREFFDPLLGSENLPLTDRGRRIAWTIYSAATREEKKFKGRFQESKPEETGTLQNLENSFTHDNDDVTESLEKLKKDLREITKLFQKVSDARDEFLTHFYGWSFLRLKCIAELEYLKTSLDYALYRCDIYEAVTGSFKFAAGTALLGSLLFPFYVPIMPSIGVGLAGGGVAGGASVILWRHLTSIGIIAPPSLEEAKKFLKKELESLPNLENWFMCSNNLMKAVETLIGLEVVKVMYRDWNLFLVQLRRLNNEVWAKPILSQCIRNAYNNHILHDKFGPLLAPLVVTFLFVVFLFHEKNRFLFDCTLKSKDLNFCSSFELDDGSDLSEVIERLSGQHQSLKQMHDLLQEAVLEEKTYSTLIELEDGTEKEYTNTSEQTNLNSNISEEEHAHQEESNINPDLFYWGRETRCKNGDSINSKDESVDESDGDISAIIVMGVPQIANANIVIRRLISMIPKNIKKSFKVHKIIQKDHKRHWVIKGKPEALRLLLHQEIIIFRRCSIRKYFEVTVCKNCQFFGHEEEYCSKDTVCADCSGNHEKTECGVKEKCCPNCKRYNTLGYENFCTNHPAYANCPTFHNLLEHLMEGKPLKAWLKNME</sequence>
<protein>
    <submittedName>
        <fullName evidence="3">Uncharacterized protein</fullName>
    </submittedName>
</protein>
<dbReference type="AlphaFoldDB" id="A0A8X6ILB6"/>
<feature type="transmembrane region" description="Helical" evidence="2">
    <location>
        <begin position="283"/>
        <end position="302"/>
    </location>
</feature>
<feature type="transmembrane region" description="Helical" evidence="2">
    <location>
        <begin position="167"/>
        <end position="185"/>
    </location>
</feature>
<evidence type="ECO:0000313" key="4">
    <source>
        <dbReference type="Proteomes" id="UP000886998"/>
    </source>
</evidence>
<comment type="caution">
    <text evidence="3">The sequence shown here is derived from an EMBL/GenBank/DDBJ whole genome shotgun (WGS) entry which is preliminary data.</text>
</comment>
<keyword evidence="2" id="KW-1133">Transmembrane helix</keyword>
<organism evidence="3 4">
    <name type="scientific">Trichonephila inaurata madagascariensis</name>
    <dbReference type="NCBI Taxonomy" id="2747483"/>
    <lineage>
        <taxon>Eukaryota</taxon>
        <taxon>Metazoa</taxon>
        <taxon>Ecdysozoa</taxon>
        <taxon>Arthropoda</taxon>
        <taxon>Chelicerata</taxon>
        <taxon>Arachnida</taxon>
        <taxon>Araneae</taxon>
        <taxon>Araneomorphae</taxon>
        <taxon>Entelegynae</taxon>
        <taxon>Araneoidea</taxon>
        <taxon>Nephilidae</taxon>
        <taxon>Trichonephila</taxon>
        <taxon>Trichonephila inaurata</taxon>
    </lineage>
</organism>
<gene>
    <name evidence="3" type="primary">NCL1_44929</name>
    <name evidence="3" type="ORF">TNIN_208891</name>
</gene>
<evidence type="ECO:0000256" key="1">
    <source>
        <dbReference type="SAM" id="Coils"/>
    </source>
</evidence>
<keyword evidence="1" id="KW-0175">Coiled coil</keyword>
<reference evidence="3" key="1">
    <citation type="submission" date="2020-08" db="EMBL/GenBank/DDBJ databases">
        <title>Multicomponent nature underlies the extraordinary mechanical properties of spider dragline silk.</title>
        <authorList>
            <person name="Kono N."/>
            <person name="Nakamura H."/>
            <person name="Mori M."/>
            <person name="Yoshida Y."/>
            <person name="Ohtoshi R."/>
            <person name="Malay A.D."/>
            <person name="Moran D.A.P."/>
            <person name="Tomita M."/>
            <person name="Numata K."/>
            <person name="Arakawa K."/>
        </authorList>
    </citation>
    <scope>NUCLEOTIDE SEQUENCE</scope>
</reference>
<evidence type="ECO:0000313" key="3">
    <source>
        <dbReference type="EMBL" id="GFS49673.1"/>
    </source>
</evidence>
<proteinExistence type="predicted"/>
<dbReference type="EMBL" id="BMAV01026354">
    <property type="protein sequence ID" value="GFS49673.1"/>
    <property type="molecule type" value="Genomic_DNA"/>
</dbReference>
<accession>A0A8X6ILB6</accession>
<keyword evidence="2" id="KW-0812">Transmembrane</keyword>
<keyword evidence="2" id="KW-0472">Membrane</keyword>
<keyword evidence="4" id="KW-1185">Reference proteome</keyword>
<evidence type="ECO:0000256" key="2">
    <source>
        <dbReference type="SAM" id="Phobius"/>
    </source>
</evidence>
<dbReference type="Proteomes" id="UP000886998">
    <property type="component" value="Unassembled WGS sequence"/>
</dbReference>
<dbReference type="OrthoDB" id="6432111at2759"/>
<feature type="coiled-coil region" evidence="1">
    <location>
        <begin position="70"/>
        <end position="97"/>
    </location>
</feature>